<name>A0A9P8P0X9_9ASCO</name>
<protein>
    <submittedName>
        <fullName evidence="1">Uncharacterized protein</fullName>
    </submittedName>
</protein>
<evidence type="ECO:0000313" key="1">
    <source>
        <dbReference type="EMBL" id="KAH3662639.1"/>
    </source>
</evidence>
<sequence>MVQDGSKLDHDALGYNFSKAWGNFREHYIEGVSFWKRQFPKEEDSNELWRVGANDEMNKVTYTPVPYVIVETFEVPLDRRNDVEILPSTSFVDFKSPFLQKFHRFESRNFDWHHLVIISMKHPNRYINTLQVFGEVGLGEIADAIESRFEAGSHTLPPPTTDLSLTHLSVLSVEAKKRPPRNVKEKLSPVLVHRFTKTIENRPV</sequence>
<keyword evidence="2" id="KW-1185">Reference proteome</keyword>
<comment type="caution">
    <text evidence="1">The sequence shown here is derived from an EMBL/GenBank/DDBJ whole genome shotgun (WGS) entry which is preliminary data.</text>
</comment>
<reference evidence="1" key="2">
    <citation type="submission" date="2021-01" db="EMBL/GenBank/DDBJ databases">
        <authorList>
            <person name="Schikora-Tamarit M.A."/>
        </authorList>
    </citation>
    <scope>NUCLEOTIDE SEQUENCE</scope>
    <source>
        <strain evidence="1">NCAIM Y.01608</strain>
    </source>
</reference>
<gene>
    <name evidence="1" type="ORF">OGATHE_004214</name>
</gene>
<reference evidence="1" key="1">
    <citation type="journal article" date="2021" name="Open Biol.">
        <title>Shared evolutionary footprints suggest mitochondrial oxidative damage underlies multiple complex I losses in fungi.</title>
        <authorList>
            <person name="Schikora-Tamarit M.A."/>
            <person name="Marcet-Houben M."/>
            <person name="Nosek J."/>
            <person name="Gabaldon T."/>
        </authorList>
    </citation>
    <scope>NUCLEOTIDE SEQUENCE</scope>
    <source>
        <strain evidence="1">NCAIM Y.01608</strain>
    </source>
</reference>
<dbReference type="AlphaFoldDB" id="A0A9P8P0X9"/>
<dbReference type="EMBL" id="JAEUBD010001266">
    <property type="protein sequence ID" value="KAH3662639.1"/>
    <property type="molecule type" value="Genomic_DNA"/>
</dbReference>
<accession>A0A9P8P0X9</accession>
<proteinExistence type="predicted"/>
<evidence type="ECO:0000313" key="2">
    <source>
        <dbReference type="Proteomes" id="UP000788993"/>
    </source>
</evidence>
<dbReference type="Proteomes" id="UP000788993">
    <property type="component" value="Unassembled WGS sequence"/>
</dbReference>
<organism evidence="1 2">
    <name type="scientific">Ogataea polymorpha</name>
    <dbReference type="NCBI Taxonomy" id="460523"/>
    <lineage>
        <taxon>Eukaryota</taxon>
        <taxon>Fungi</taxon>
        <taxon>Dikarya</taxon>
        <taxon>Ascomycota</taxon>
        <taxon>Saccharomycotina</taxon>
        <taxon>Pichiomycetes</taxon>
        <taxon>Pichiales</taxon>
        <taxon>Pichiaceae</taxon>
        <taxon>Ogataea</taxon>
    </lineage>
</organism>